<evidence type="ECO:0000313" key="2">
    <source>
        <dbReference type="Proteomes" id="UP001589838"/>
    </source>
</evidence>
<dbReference type="EMBL" id="JBHLUX010000039">
    <property type="protein sequence ID" value="MFC0472180.1"/>
    <property type="molecule type" value="Genomic_DNA"/>
</dbReference>
<comment type="caution">
    <text evidence="1">The sequence shown here is derived from an EMBL/GenBank/DDBJ whole genome shotgun (WGS) entry which is preliminary data.</text>
</comment>
<dbReference type="Proteomes" id="UP001589838">
    <property type="component" value="Unassembled WGS sequence"/>
</dbReference>
<accession>A0ABV6KGX5</accession>
<dbReference type="RefSeq" id="WP_335962799.1">
    <property type="nucleotide sequence ID" value="NZ_JAXBLX010000035.1"/>
</dbReference>
<organism evidence="1 2">
    <name type="scientific">Halalkalibacter kiskunsagensis</name>
    <dbReference type="NCBI Taxonomy" id="1548599"/>
    <lineage>
        <taxon>Bacteria</taxon>
        <taxon>Bacillati</taxon>
        <taxon>Bacillota</taxon>
        <taxon>Bacilli</taxon>
        <taxon>Bacillales</taxon>
        <taxon>Bacillaceae</taxon>
        <taxon>Halalkalibacter</taxon>
    </lineage>
</organism>
<evidence type="ECO:0000313" key="1">
    <source>
        <dbReference type="EMBL" id="MFC0472180.1"/>
    </source>
</evidence>
<proteinExistence type="predicted"/>
<keyword evidence="2" id="KW-1185">Reference proteome</keyword>
<protein>
    <submittedName>
        <fullName evidence="1">Uncharacterized protein</fullName>
    </submittedName>
</protein>
<gene>
    <name evidence="1" type="ORF">ACFFHM_17135</name>
</gene>
<name>A0ABV6KGX5_9BACI</name>
<sequence>MLTVTLFILAANLMNSGQISQKLINFSLAIVGRRNDFEIVTLEKALQAQTVLNAKSLENL</sequence>
<reference evidence="1 2" key="1">
    <citation type="submission" date="2024-09" db="EMBL/GenBank/DDBJ databases">
        <authorList>
            <person name="Sun Q."/>
            <person name="Mori K."/>
        </authorList>
    </citation>
    <scope>NUCLEOTIDE SEQUENCE [LARGE SCALE GENOMIC DNA]</scope>
    <source>
        <strain evidence="1 2">NCAIM B.02610</strain>
    </source>
</reference>